<dbReference type="PANTHER" id="PTHR43581:SF2">
    <property type="entry name" value="EXCINUCLEASE ATPASE SUBUNIT"/>
    <property type="match status" value="1"/>
</dbReference>
<name>A0A7T7WFU8_9GAMM</name>
<dbReference type="AlphaFoldDB" id="A0A7T7WFU8"/>
<dbReference type="RefSeq" id="WP_200228554.1">
    <property type="nucleotide sequence ID" value="NZ_CP060811.1"/>
</dbReference>
<dbReference type="Proteomes" id="UP000596079">
    <property type="component" value="Chromosome"/>
</dbReference>
<organism evidence="2 3">
    <name type="scientific">Acinetobacter variabilis</name>
    <dbReference type="NCBI Taxonomy" id="70346"/>
    <lineage>
        <taxon>Bacteria</taxon>
        <taxon>Pseudomonadati</taxon>
        <taxon>Pseudomonadota</taxon>
        <taxon>Gammaproteobacteria</taxon>
        <taxon>Moraxellales</taxon>
        <taxon>Moraxellaceae</taxon>
        <taxon>Acinetobacter</taxon>
    </lineage>
</organism>
<evidence type="ECO:0000259" key="1">
    <source>
        <dbReference type="Pfam" id="PF13175"/>
    </source>
</evidence>
<dbReference type="SUPFAM" id="SSF52540">
    <property type="entry name" value="P-loop containing nucleoside triphosphate hydrolases"/>
    <property type="match status" value="1"/>
</dbReference>
<sequence length="639" mass="75478">MTEKLYYWAENLENYTSDNDSETGYNEVIEIKRLNFFIGKNNSGKSRFIRNLFQTTQGQQLYNSLQFRRLLAFKKQLQISKKYSDNNTYYNHFLKTTEDIKPSKIGSANSNFPQALDYLSRIGQLSSLYSNNNKSIATSMFNKEIELNLNPIFINKKFYIPILRGMRPVTDKENKYPYIERAQKDYFQDHNKFNQDNIITGERLYYELKVHLLGKPQQRELIKQYEEKLSQYFFDNETVTLIPYIGKDDNGHENDVVHIKIGEDDQFPIYKLGDGLQQAIILTYEAYIKSKDKNGNTEIHAFFIEEPELYMHAGMVRQLMNFYLNETSHYYFFTTHSNHLLDMADESDQVMIQKFVKQARQDNPKEFEFKIYRCDRDRDLLASLGVRPSSVYLANCTIWVEGITDRLYITKYMEQYLSELKESNPDLYKKYRRFMPNYHYTFVEYSGSNLSHWSFDDDYPKTREERIEFLQQDRGQSATSVASDMLLIADGDIQKNSEKIKFLRKELNRDNLIILECKETENTLPKNAIIRVAKAKFPRLKNVRQSYDISLIDNINQDDYFDNAQYGIGRLIDEKIKKPTSNTTKTAFADGPGVGTIKDKLKFCREIIKDFDENPDWKLTPKAKELCEKIFKHIERCNK</sequence>
<accession>A0A7T7WFU8</accession>
<dbReference type="InterPro" id="IPR051396">
    <property type="entry name" value="Bact_Antivir_Def_Nuclease"/>
</dbReference>
<evidence type="ECO:0000313" key="2">
    <source>
        <dbReference type="EMBL" id="QQN86839.1"/>
    </source>
</evidence>
<reference evidence="2 3" key="1">
    <citation type="submission" date="2020-08" db="EMBL/GenBank/DDBJ databases">
        <title>Emergence of ISAba1-mediated novel tet(X) in Acinetobacter variabilis from a chicken farm.</title>
        <authorList>
            <person name="Peng K."/>
            <person name="Li R."/>
        </authorList>
    </citation>
    <scope>NUCLEOTIDE SEQUENCE [LARGE SCALE GENOMIC DNA]</scope>
    <source>
        <strain evidence="2 3">XM9F202-2</strain>
    </source>
</reference>
<dbReference type="PANTHER" id="PTHR43581">
    <property type="entry name" value="ATP/GTP PHOSPHATASE"/>
    <property type="match status" value="1"/>
</dbReference>
<dbReference type="EMBL" id="CP060811">
    <property type="protein sequence ID" value="QQN86839.1"/>
    <property type="molecule type" value="Genomic_DNA"/>
</dbReference>
<proteinExistence type="predicted"/>
<gene>
    <name evidence="2" type="ORF">IAQ69_08035</name>
</gene>
<protein>
    <submittedName>
        <fullName evidence="2">AAA family ATPase</fullName>
    </submittedName>
</protein>
<feature type="domain" description="Endonuclease GajA/Old nuclease/RecF-like AAA" evidence="1">
    <location>
        <begin position="27"/>
        <end position="340"/>
    </location>
</feature>
<dbReference type="Pfam" id="PF13175">
    <property type="entry name" value="AAA_15"/>
    <property type="match status" value="1"/>
</dbReference>
<dbReference type="InterPro" id="IPR041685">
    <property type="entry name" value="AAA_GajA/Old/RecF-like"/>
</dbReference>
<evidence type="ECO:0000313" key="3">
    <source>
        <dbReference type="Proteomes" id="UP000596079"/>
    </source>
</evidence>
<dbReference type="Gene3D" id="3.40.50.300">
    <property type="entry name" value="P-loop containing nucleotide triphosphate hydrolases"/>
    <property type="match status" value="1"/>
</dbReference>
<dbReference type="InterPro" id="IPR027417">
    <property type="entry name" value="P-loop_NTPase"/>
</dbReference>